<feature type="chain" id="PRO_5014850783" evidence="2">
    <location>
        <begin position="32"/>
        <end position="101"/>
    </location>
</feature>
<dbReference type="Proteomes" id="UP000230611">
    <property type="component" value="Unassembled WGS sequence"/>
</dbReference>
<accession>A0A2M8AI77</accession>
<evidence type="ECO:0000256" key="1">
    <source>
        <dbReference type="SAM" id="Phobius"/>
    </source>
</evidence>
<dbReference type="EMBL" id="PFUO01000064">
    <property type="protein sequence ID" value="PJB17165.1"/>
    <property type="molecule type" value="Genomic_DNA"/>
</dbReference>
<keyword evidence="2" id="KW-0732">Signal</keyword>
<reference evidence="4" key="1">
    <citation type="submission" date="2017-09" db="EMBL/GenBank/DDBJ databases">
        <title>Depth-based differentiation of microbial function through sediment-hosted aquifers and enrichment of novel symbionts in the deep terrestrial subsurface.</title>
        <authorList>
            <person name="Probst A.J."/>
            <person name="Ladd B."/>
            <person name="Jarett J.K."/>
            <person name="Geller-Mcgrath D.E."/>
            <person name="Sieber C.M.K."/>
            <person name="Emerson J.B."/>
            <person name="Anantharaman K."/>
            <person name="Thomas B.C."/>
            <person name="Malmstrom R."/>
            <person name="Stieglmeier M."/>
            <person name="Klingl A."/>
            <person name="Woyke T."/>
            <person name="Ryan C.M."/>
            <person name="Banfield J.F."/>
        </authorList>
    </citation>
    <scope>NUCLEOTIDE SEQUENCE [LARGE SCALE GENOMIC DNA]</scope>
</reference>
<comment type="caution">
    <text evidence="3">The sequence shown here is derived from an EMBL/GenBank/DDBJ whole genome shotgun (WGS) entry which is preliminary data.</text>
</comment>
<keyword evidence="1" id="KW-0812">Transmembrane</keyword>
<evidence type="ECO:0000256" key="2">
    <source>
        <dbReference type="SAM" id="SignalP"/>
    </source>
</evidence>
<dbReference type="AlphaFoldDB" id="A0A2M8AI77"/>
<gene>
    <name evidence="3" type="ORF">CO116_01340</name>
</gene>
<evidence type="ECO:0000313" key="4">
    <source>
        <dbReference type="Proteomes" id="UP000230611"/>
    </source>
</evidence>
<keyword evidence="1" id="KW-1133">Transmembrane helix</keyword>
<proteinExistence type="predicted"/>
<feature type="signal peptide" evidence="2">
    <location>
        <begin position="1"/>
        <end position="31"/>
    </location>
</feature>
<feature type="transmembrane region" description="Helical" evidence="1">
    <location>
        <begin position="58"/>
        <end position="80"/>
    </location>
</feature>
<evidence type="ECO:0000313" key="3">
    <source>
        <dbReference type="EMBL" id="PJB17165.1"/>
    </source>
</evidence>
<protein>
    <submittedName>
        <fullName evidence="3">Uncharacterized protein</fullName>
    </submittedName>
</protein>
<keyword evidence="1" id="KW-0472">Membrane</keyword>
<name>A0A2M8AI77_9BACT</name>
<feature type="non-terminal residue" evidence="3">
    <location>
        <position position="101"/>
    </location>
</feature>
<sequence>MSKKLRKNILALTMSLILVMPLFAVALSAQAADLDPWGGKEDEIKTETGLGERDPREIAAAVINVIMGFLGVVAVIIILIGGFKWMTASGSEDKVTEARKL</sequence>
<organism evidence="3 4">
    <name type="scientific">Candidatus Falkowbacteria bacterium CG_4_9_14_3_um_filter_38_19</name>
    <dbReference type="NCBI Taxonomy" id="1974559"/>
    <lineage>
        <taxon>Bacteria</taxon>
        <taxon>Candidatus Falkowiibacteriota</taxon>
    </lineage>
</organism>